<feature type="region of interest" description="Disordered" evidence="1">
    <location>
        <begin position="1"/>
        <end position="28"/>
    </location>
</feature>
<reference evidence="3" key="1">
    <citation type="journal article" date="2018" name="Nat. Microbiol.">
        <title>Leveraging single-cell genomics to expand the fungal tree of life.</title>
        <authorList>
            <person name="Ahrendt S.R."/>
            <person name="Quandt C.A."/>
            <person name="Ciobanu D."/>
            <person name="Clum A."/>
            <person name="Salamov A."/>
            <person name="Andreopoulos B."/>
            <person name="Cheng J.F."/>
            <person name="Woyke T."/>
            <person name="Pelin A."/>
            <person name="Henrissat B."/>
            <person name="Reynolds N.K."/>
            <person name="Benny G.L."/>
            <person name="Smith M.E."/>
            <person name="James T.Y."/>
            <person name="Grigoriev I.V."/>
        </authorList>
    </citation>
    <scope>NUCLEOTIDE SEQUENCE [LARGE SCALE GENOMIC DNA]</scope>
</reference>
<dbReference type="AlphaFoldDB" id="A0A4V1ISC8"/>
<keyword evidence="3" id="KW-1185">Reference proteome</keyword>
<name>A0A4V1ISC8_9FUNG</name>
<feature type="compositionally biased region" description="Basic residues" evidence="1">
    <location>
        <begin position="12"/>
        <end position="24"/>
    </location>
</feature>
<gene>
    <name evidence="2" type="ORF">BDK51DRAFT_36806</name>
</gene>
<protein>
    <submittedName>
        <fullName evidence="2">Uncharacterized protein</fullName>
    </submittedName>
</protein>
<dbReference type="Proteomes" id="UP000269721">
    <property type="component" value="Unassembled WGS sequence"/>
</dbReference>
<dbReference type="EMBL" id="KZ994370">
    <property type="protein sequence ID" value="RKO93107.1"/>
    <property type="molecule type" value="Genomic_DNA"/>
</dbReference>
<organism evidence="2 3">
    <name type="scientific">Blyttiomyces helicus</name>
    <dbReference type="NCBI Taxonomy" id="388810"/>
    <lineage>
        <taxon>Eukaryota</taxon>
        <taxon>Fungi</taxon>
        <taxon>Fungi incertae sedis</taxon>
        <taxon>Chytridiomycota</taxon>
        <taxon>Chytridiomycota incertae sedis</taxon>
        <taxon>Chytridiomycetes</taxon>
        <taxon>Chytridiomycetes incertae sedis</taxon>
        <taxon>Blyttiomyces</taxon>
    </lineage>
</organism>
<evidence type="ECO:0000313" key="3">
    <source>
        <dbReference type="Proteomes" id="UP000269721"/>
    </source>
</evidence>
<proteinExistence type="predicted"/>
<evidence type="ECO:0000256" key="1">
    <source>
        <dbReference type="SAM" id="MobiDB-lite"/>
    </source>
</evidence>
<evidence type="ECO:0000313" key="2">
    <source>
        <dbReference type="EMBL" id="RKO93107.1"/>
    </source>
</evidence>
<accession>A0A4V1ISC8</accession>
<sequence length="243" mass="26371">MSVARANSHSSSRSRYHPSRRRSGSRLSSCSPCFRLSILLALLSKLGCRSLSRSRPSSIPIYTRSPYRSRSRFPPLLAPARALLPGQPLHRDGKVQLKAAWSGRGKKASERKRAGSAVCPFEWPSLATQVSAHAGTPVSETKLQADPAACLFVAAQRIGSPSLRWFLSVTPPCGLMLLVRGTTERAGPPVLAQHNVWVCKATGQLIDRDVNGTRNMAGVLLCQIYSGGLRPGSLFEEKSQNDL</sequence>
<feature type="compositionally biased region" description="Low complexity" evidence="1">
    <location>
        <begin position="1"/>
        <end position="11"/>
    </location>
</feature>